<sequence length="122" mass="13888">MHVTAIQNILAQIKILHKKFLAMVLAKIHLSQLPLQLVATQPIELIAGHLKVIPHQLHLLQLFYSSKTIPELIVTDLVGVICIHLFRLHQPLHPQLHHIFIQPLLHNPPESLIIDALQILQL</sequence>
<dbReference type="AlphaFoldDB" id="A0A284R4H9"/>
<evidence type="ECO:0000313" key="1">
    <source>
        <dbReference type="EMBL" id="SJL03623.1"/>
    </source>
</evidence>
<keyword evidence="2" id="KW-1185">Reference proteome</keyword>
<gene>
    <name evidence="1" type="ORF">ARMOST_06980</name>
</gene>
<reference evidence="2" key="1">
    <citation type="journal article" date="2017" name="Nat. Ecol. Evol.">
        <title>Genome expansion and lineage-specific genetic innovations in the forest pathogenic fungi Armillaria.</title>
        <authorList>
            <person name="Sipos G."/>
            <person name="Prasanna A.N."/>
            <person name="Walter M.C."/>
            <person name="O'Connor E."/>
            <person name="Balint B."/>
            <person name="Krizsan K."/>
            <person name="Kiss B."/>
            <person name="Hess J."/>
            <person name="Varga T."/>
            <person name="Slot J."/>
            <person name="Riley R."/>
            <person name="Boka B."/>
            <person name="Rigling D."/>
            <person name="Barry K."/>
            <person name="Lee J."/>
            <person name="Mihaltcheva S."/>
            <person name="LaButti K."/>
            <person name="Lipzen A."/>
            <person name="Waldron R."/>
            <person name="Moloney N.M."/>
            <person name="Sperisen C."/>
            <person name="Kredics L."/>
            <person name="Vagvoelgyi C."/>
            <person name="Patrignani A."/>
            <person name="Fitzpatrick D."/>
            <person name="Nagy I."/>
            <person name="Doyle S."/>
            <person name="Anderson J.B."/>
            <person name="Grigoriev I.V."/>
            <person name="Gueldener U."/>
            <person name="Muensterkoetter M."/>
            <person name="Nagy L.G."/>
        </authorList>
    </citation>
    <scope>NUCLEOTIDE SEQUENCE [LARGE SCALE GENOMIC DNA]</scope>
    <source>
        <strain evidence="2">C18/9</strain>
    </source>
</reference>
<dbReference type="Proteomes" id="UP000219338">
    <property type="component" value="Unassembled WGS sequence"/>
</dbReference>
<accession>A0A284R4H9</accession>
<dbReference type="EMBL" id="FUEG01000004">
    <property type="protein sequence ID" value="SJL03623.1"/>
    <property type="molecule type" value="Genomic_DNA"/>
</dbReference>
<name>A0A284R4H9_ARMOS</name>
<evidence type="ECO:0000313" key="2">
    <source>
        <dbReference type="Proteomes" id="UP000219338"/>
    </source>
</evidence>
<organism evidence="1 2">
    <name type="scientific">Armillaria ostoyae</name>
    <name type="common">Armillaria root rot fungus</name>
    <dbReference type="NCBI Taxonomy" id="47428"/>
    <lineage>
        <taxon>Eukaryota</taxon>
        <taxon>Fungi</taxon>
        <taxon>Dikarya</taxon>
        <taxon>Basidiomycota</taxon>
        <taxon>Agaricomycotina</taxon>
        <taxon>Agaricomycetes</taxon>
        <taxon>Agaricomycetidae</taxon>
        <taxon>Agaricales</taxon>
        <taxon>Marasmiineae</taxon>
        <taxon>Physalacriaceae</taxon>
        <taxon>Armillaria</taxon>
    </lineage>
</organism>
<protein>
    <submittedName>
        <fullName evidence="1">Uncharacterized protein</fullName>
    </submittedName>
</protein>
<proteinExistence type="predicted"/>